<evidence type="ECO:0000313" key="1">
    <source>
        <dbReference type="EMBL" id="CAH0418060.1"/>
    </source>
</evidence>
<dbReference type="Proteomes" id="UP000789719">
    <property type="component" value="Unassembled WGS sequence"/>
</dbReference>
<accession>A0ABM8Z9B3</accession>
<evidence type="ECO:0000313" key="2">
    <source>
        <dbReference type="Proteomes" id="UP000789719"/>
    </source>
</evidence>
<name>A0ABM8Z9B3_9LACO</name>
<gene>
    <name evidence="1" type="ORF">WGH24286_00476</name>
</gene>
<keyword evidence="2" id="KW-1185">Reference proteome</keyword>
<comment type="caution">
    <text evidence="1">The sequence shown here is derived from an EMBL/GenBank/DDBJ whole genome shotgun (WGS) entry which is preliminary data.</text>
</comment>
<proteinExistence type="predicted"/>
<organism evidence="1 2">
    <name type="scientific">Periweissella ghanensis</name>
    <dbReference type="NCBI Taxonomy" id="467997"/>
    <lineage>
        <taxon>Bacteria</taxon>
        <taxon>Bacillati</taxon>
        <taxon>Bacillota</taxon>
        <taxon>Bacilli</taxon>
        <taxon>Lactobacillales</taxon>
        <taxon>Lactobacillaceae</taxon>
        <taxon>Periweissella</taxon>
    </lineage>
</organism>
<sequence length="262" mass="28137">MNQLDTDKSYDTAVKVISAAAALPIIKVDRQQFLTQQFGKSDQLALILANGPQAVYSVDELKQRAQLLVKNSTNKTAFTSFVTGLPSNPLTMAFAGGADVVQYFGFALNLAQQIAYLFGEDEILTGKADNLSDEVKGRLIVYLGVMFGVGGAAATLNKVSNKAGSVLGKKVASQALTHTTWYPLIKQIGKIIGIKVTKKTVEKTITKVVPVIGGVISGGLTYLSYRPMGNRLVDAFVKNINGEFDNIATEKIVIDGEFVEIN</sequence>
<dbReference type="RefSeq" id="WP_230098168.1">
    <property type="nucleotide sequence ID" value="NZ_CAKKNT010000004.1"/>
</dbReference>
<protein>
    <recommendedName>
        <fullName evidence="3">EcsC family protein</fullName>
    </recommendedName>
</protein>
<dbReference type="EMBL" id="CAKKNT010000004">
    <property type="protein sequence ID" value="CAH0418060.1"/>
    <property type="molecule type" value="Genomic_DNA"/>
</dbReference>
<reference evidence="1 2" key="1">
    <citation type="submission" date="2021-11" db="EMBL/GenBank/DDBJ databases">
        <authorList>
            <person name="Depoorter E."/>
        </authorList>
    </citation>
    <scope>NUCLEOTIDE SEQUENCE [LARGE SCALE GENOMIC DNA]</scope>
    <source>
        <strain evidence="1 2">LMG 24286</strain>
    </source>
</reference>
<evidence type="ECO:0008006" key="3">
    <source>
        <dbReference type="Google" id="ProtNLM"/>
    </source>
</evidence>